<dbReference type="Proteomes" id="UP000031443">
    <property type="component" value="Unassembled WGS sequence"/>
</dbReference>
<dbReference type="EMBL" id="KB575999">
    <property type="protein sequence ID" value="EMP26825.1"/>
    <property type="molecule type" value="Genomic_DNA"/>
</dbReference>
<accession>M7AV25</accession>
<gene>
    <name evidence="2" type="ORF">UY3_16094</name>
</gene>
<feature type="compositionally biased region" description="Basic and acidic residues" evidence="1">
    <location>
        <begin position="31"/>
        <end position="40"/>
    </location>
</feature>
<keyword evidence="3" id="KW-1185">Reference proteome</keyword>
<reference evidence="3" key="1">
    <citation type="journal article" date="2013" name="Nat. Genet.">
        <title>The draft genomes of soft-shell turtle and green sea turtle yield insights into the development and evolution of the turtle-specific body plan.</title>
        <authorList>
            <person name="Wang Z."/>
            <person name="Pascual-Anaya J."/>
            <person name="Zadissa A."/>
            <person name="Li W."/>
            <person name="Niimura Y."/>
            <person name="Huang Z."/>
            <person name="Li C."/>
            <person name="White S."/>
            <person name="Xiong Z."/>
            <person name="Fang D."/>
            <person name="Wang B."/>
            <person name="Ming Y."/>
            <person name="Chen Y."/>
            <person name="Zheng Y."/>
            <person name="Kuraku S."/>
            <person name="Pignatelli M."/>
            <person name="Herrero J."/>
            <person name="Beal K."/>
            <person name="Nozawa M."/>
            <person name="Li Q."/>
            <person name="Wang J."/>
            <person name="Zhang H."/>
            <person name="Yu L."/>
            <person name="Shigenobu S."/>
            <person name="Wang J."/>
            <person name="Liu J."/>
            <person name="Flicek P."/>
            <person name="Searle S."/>
            <person name="Wang J."/>
            <person name="Kuratani S."/>
            <person name="Yin Y."/>
            <person name="Aken B."/>
            <person name="Zhang G."/>
            <person name="Irie N."/>
        </authorList>
    </citation>
    <scope>NUCLEOTIDE SEQUENCE [LARGE SCALE GENOMIC DNA]</scope>
</reference>
<evidence type="ECO:0000313" key="3">
    <source>
        <dbReference type="Proteomes" id="UP000031443"/>
    </source>
</evidence>
<name>M7AV25_CHEMY</name>
<feature type="compositionally biased region" description="Basic and acidic residues" evidence="1">
    <location>
        <begin position="13"/>
        <end position="22"/>
    </location>
</feature>
<proteinExistence type="predicted"/>
<sequence length="357" mass="39765">MQDSTQEALAPADTHDVHEKPSLHLQLPTDRGSKEGDGIKFRGLHPACQGGDHYMSDKMNPPPHPNIYTIKGESYRVVKDLSTDAESKPECCKGLYYFDFSVFPALIEVFRNGGTQCYRYNDMSSTDSVSFSIHPNVQNFLPGGLTLTTGISTGAWKCIKNLHNDSESPSPGQTRSPARWATPSTICPASSTAGGSLLRCPSGLKLSTQVQFSLRAKYSGRSVCTEQEDWNEAQEEEESAQGGDLYGSDKTIPPHNIYIIKGDSYQVVKDFSTDAEAKVHKLHPNCCGRDHYMHCASGFHIIFREQRVVCSVLDMGTDEHGMDAPLHPECCKGLYYFFPTVLKVDEKWWVELMFIYT</sequence>
<feature type="region of interest" description="Disordered" evidence="1">
    <location>
        <begin position="1"/>
        <end position="42"/>
    </location>
</feature>
<dbReference type="AlphaFoldDB" id="M7AV25"/>
<organism evidence="2 3">
    <name type="scientific">Chelonia mydas</name>
    <name type="common">Green sea-turtle</name>
    <name type="synonym">Chelonia agassizi</name>
    <dbReference type="NCBI Taxonomy" id="8469"/>
    <lineage>
        <taxon>Eukaryota</taxon>
        <taxon>Metazoa</taxon>
        <taxon>Chordata</taxon>
        <taxon>Craniata</taxon>
        <taxon>Vertebrata</taxon>
        <taxon>Euteleostomi</taxon>
        <taxon>Archelosauria</taxon>
        <taxon>Testudinata</taxon>
        <taxon>Testudines</taxon>
        <taxon>Cryptodira</taxon>
        <taxon>Durocryptodira</taxon>
        <taxon>Americhelydia</taxon>
        <taxon>Chelonioidea</taxon>
        <taxon>Cheloniidae</taxon>
        <taxon>Chelonia</taxon>
    </lineage>
</organism>
<evidence type="ECO:0000256" key="1">
    <source>
        <dbReference type="SAM" id="MobiDB-lite"/>
    </source>
</evidence>
<evidence type="ECO:0000313" key="2">
    <source>
        <dbReference type="EMBL" id="EMP26825.1"/>
    </source>
</evidence>
<protein>
    <submittedName>
        <fullName evidence="2">Uncharacterized protein</fullName>
    </submittedName>
</protein>